<evidence type="ECO:0000313" key="2">
    <source>
        <dbReference type="EMBL" id="RQP24555.1"/>
    </source>
</evidence>
<reference evidence="2 3" key="1">
    <citation type="submission" date="2018-08" db="EMBL/GenBank/DDBJ databases">
        <authorList>
            <person name="Khan S.A."/>
            <person name="Jeon C.O."/>
            <person name="Chun B.H."/>
            <person name="Jeong S.E."/>
        </authorList>
    </citation>
    <scope>NUCLEOTIDE SEQUENCE [LARGE SCALE GENOMIC DNA]</scope>
    <source>
        <strain evidence="2 3">S-16</strain>
    </source>
</reference>
<evidence type="ECO:0000256" key="1">
    <source>
        <dbReference type="SAM" id="MobiDB-lite"/>
    </source>
</evidence>
<dbReference type="PANTHER" id="PTHR40688">
    <property type="match status" value="1"/>
</dbReference>
<name>A0A3N7K0L8_9BURK</name>
<feature type="region of interest" description="Disordered" evidence="1">
    <location>
        <begin position="78"/>
        <end position="101"/>
    </location>
</feature>
<dbReference type="Proteomes" id="UP000267464">
    <property type="component" value="Unassembled WGS sequence"/>
</dbReference>
<dbReference type="RefSeq" id="WP_124541092.1">
    <property type="nucleotide sequence ID" value="NZ_QUSW01000003.1"/>
</dbReference>
<dbReference type="InterPro" id="IPR013321">
    <property type="entry name" value="Arc_rbn_hlx_hlx"/>
</dbReference>
<dbReference type="OrthoDB" id="9812023at2"/>
<dbReference type="Gene3D" id="1.10.1220.10">
    <property type="entry name" value="Met repressor-like"/>
    <property type="match status" value="1"/>
</dbReference>
<dbReference type="PANTHER" id="PTHR40688:SF2">
    <property type="entry name" value="RIBBON-HELIX-HELIX PROTEIN COPG DOMAIN-CONTAINING PROTEIN"/>
    <property type="match status" value="1"/>
</dbReference>
<proteinExistence type="predicted"/>
<protein>
    <submittedName>
        <fullName evidence="2">CopG family transcriptional regulator</fullName>
    </submittedName>
</protein>
<dbReference type="InterPro" id="IPR052991">
    <property type="entry name" value="Non-func_TypeII_TA_Antitoxin"/>
</dbReference>
<dbReference type="SUPFAM" id="SSF47598">
    <property type="entry name" value="Ribbon-helix-helix"/>
    <property type="match status" value="1"/>
</dbReference>
<organism evidence="2 3">
    <name type="scientific">Piscinibacter terrae</name>
    <dbReference type="NCBI Taxonomy" id="2496871"/>
    <lineage>
        <taxon>Bacteria</taxon>
        <taxon>Pseudomonadati</taxon>
        <taxon>Pseudomonadota</taxon>
        <taxon>Betaproteobacteria</taxon>
        <taxon>Burkholderiales</taxon>
        <taxon>Sphaerotilaceae</taxon>
        <taxon>Piscinibacter</taxon>
    </lineage>
</organism>
<gene>
    <name evidence="2" type="ORF">DZC73_14840</name>
</gene>
<dbReference type="InterPro" id="IPR010985">
    <property type="entry name" value="Ribbon_hlx_hlx"/>
</dbReference>
<evidence type="ECO:0000313" key="3">
    <source>
        <dbReference type="Proteomes" id="UP000267464"/>
    </source>
</evidence>
<keyword evidence="3" id="KW-1185">Reference proteome</keyword>
<accession>A0A3N7K0L8</accession>
<sequence>MSTASKDSQVSLRLPSELKSRVETYAQLTGRSKSHVAMEALKEYLVWREPQIADLKEAIAAADHGEFASDQEVEDTFARYSAAAPSPKRSNSAGKRGARQK</sequence>
<reference evidence="2 3" key="2">
    <citation type="submission" date="2018-12" db="EMBL/GenBank/DDBJ databases">
        <title>Rhizobacter gummiphilus sp. nov., a rubber-degrading bacterium isolated from the soil of a botanical garden in Japan.</title>
        <authorList>
            <person name="Shunsuke S.S."/>
        </authorList>
    </citation>
    <scope>NUCLEOTIDE SEQUENCE [LARGE SCALE GENOMIC DNA]</scope>
    <source>
        <strain evidence="2 3">S-16</strain>
    </source>
</reference>
<dbReference type="GO" id="GO:0006355">
    <property type="term" value="P:regulation of DNA-templated transcription"/>
    <property type="evidence" value="ECO:0007669"/>
    <property type="project" value="InterPro"/>
</dbReference>
<dbReference type="CDD" id="cd22233">
    <property type="entry name" value="RHH_CopAso-like"/>
    <property type="match status" value="1"/>
</dbReference>
<dbReference type="EMBL" id="QUSW01000003">
    <property type="protein sequence ID" value="RQP24555.1"/>
    <property type="molecule type" value="Genomic_DNA"/>
</dbReference>
<dbReference type="AlphaFoldDB" id="A0A3N7K0L8"/>
<comment type="caution">
    <text evidence="2">The sequence shown here is derived from an EMBL/GenBank/DDBJ whole genome shotgun (WGS) entry which is preliminary data.</text>
</comment>